<keyword evidence="3" id="KW-0238">DNA-binding</keyword>
<dbReference type="CDD" id="cd14702">
    <property type="entry name" value="bZIP_plant_GBF1"/>
    <property type="match status" value="1"/>
</dbReference>
<protein>
    <recommendedName>
        <fullName evidence="7">BZIP domain-containing protein</fullName>
    </recommendedName>
</protein>
<dbReference type="FunFam" id="1.20.5.170:FF:000020">
    <property type="entry name" value="BZIP transcription factor"/>
    <property type="match status" value="1"/>
</dbReference>
<keyword evidence="4" id="KW-0804">Transcription</keyword>
<evidence type="ECO:0000313" key="8">
    <source>
        <dbReference type="EMBL" id="KAJ4833830.1"/>
    </source>
</evidence>
<dbReference type="PROSITE" id="PS00036">
    <property type="entry name" value="BZIP_BASIC"/>
    <property type="match status" value="1"/>
</dbReference>
<gene>
    <name evidence="8" type="ORF">Tsubulata_022432</name>
</gene>
<dbReference type="Gene3D" id="1.20.5.170">
    <property type="match status" value="1"/>
</dbReference>
<dbReference type="PANTHER" id="PTHR45764:SF31">
    <property type="entry name" value="BASIC LEUCINE ZIPPER 1"/>
    <property type="match status" value="1"/>
</dbReference>
<dbReference type="GO" id="GO:0005634">
    <property type="term" value="C:nucleus"/>
    <property type="evidence" value="ECO:0007669"/>
    <property type="project" value="UniProtKB-SubCell"/>
</dbReference>
<evidence type="ECO:0000256" key="1">
    <source>
        <dbReference type="ARBA" id="ARBA00004123"/>
    </source>
</evidence>
<comment type="caution">
    <text evidence="8">The sequence shown here is derived from an EMBL/GenBank/DDBJ whole genome shotgun (WGS) entry which is preliminary data.</text>
</comment>
<keyword evidence="9" id="KW-1185">Reference proteome</keyword>
<dbReference type="EMBL" id="JAKUCV010004852">
    <property type="protein sequence ID" value="KAJ4833830.1"/>
    <property type="molecule type" value="Genomic_DNA"/>
</dbReference>
<evidence type="ECO:0000256" key="3">
    <source>
        <dbReference type="ARBA" id="ARBA00023125"/>
    </source>
</evidence>
<keyword evidence="5" id="KW-0539">Nucleus</keyword>
<reference evidence="8" key="1">
    <citation type="submission" date="2022-02" db="EMBL/GenBank/DDBJ databases">
        <authorList>
            <person name="Henning P.M."/>
            <person name="McCubbin A.G."/>
            <person name="Shore J.S."/>
        </authorList>
    </citation>
    <scope>NUCLEOTIDE SEQUENCE</scope>
    <source>
        <strain evidence="8">F60SS</strain>
        <tissue evidence="8">Leaves</tissue>
    </source>
</reference>
<accession>A0A9Q0FLR0</accession>
<dbReference type="SUPFAM" id="SSF57959">
    <property type="entry name" value="Leucine zipper domain"/>
    <property type="match status" value="1"/>
</dbReference>
<evidence type="ECO:0000256" key="2">
    <source>
        <dbReference type="ARBA" id="ARBA00023015"/>
    </source>
</evidence>
<dbReference type="GO" id="GO:0046982">
    <property type="term" value="F:protein heterodimerization activity"/>
    <property type="evidence" value="ECO:0007669"/>
    <property type="project" value="UniProtKB-ARBA"/>
</dbReference>
<dbReference type="SMART" id="SM00338">
    <property type="entry name" value="BRLZ"/>
    <property type="match status" value="1"/>
</dbReference>
<sequence>MSYVVKSPSGSNADAPCAVLDEKKRKRMISNRESARRSRMKRQKHMEDLLREKSTLERKIQEDKEKYIAIWQSWFLLDSENKLLRDQKRKLSDYFNYLHQILDKVQVSESAETNLEVHDLLFKTWKVPITASGSFMC</sequence>
<organism evidence="8 9">
    <name type="scientific">Turnera subulata</name>
    <dbReference type="NCBI Taxonomy" id="218843"/>
    <lineage>
        <taxon>Eukaryota</taxon>
        <taxon>Viridiplantae</taxon>
        <taxon>Streptophyta</taxon>
        <taxon>Embryophyta</taxon>
        <taxon>Tracheophyta</taxon>
        <taxon>Spermatophyta</taxon>
        <taxon>Magnoliopsida</taxon>
        <taxon>eudicotyledons</taxon>
        <taxon>Gunneridae</taxon>
        <taxon>Pentapetalae</taxon>
        <taxon>rosids</taxon>
        <taxon>fabids</taxon>
        <taxon>Malpighiales</taxon>
        <taxon>Passifloraceae</taxon>
        <taxon>Turnera</taxon>
    </lineage>
</organism>
<evidence type="ECO:0000313" key="9">
    <source>
        <dbReference type="Proteomes" id="UP001141552"/>
    </source>
</evidence>
<dbReference type="InterPro" id="IPR045314">
    <property type="entry name" value="bZIP_plant_GBF1"/>
</dbReference>
<dbReference type="PANTHER" id="PTHR45764">
    <property type="entry name" value="BZIP TRANSCRIPTION FACTOR 44"/>
    <property type="match status" value="1"/>
</dbReference>
<dbReference type="OrthoDB" id="551672at2759"/>
<dbReference type="GO" id="GO:0003700">
    <property type="term" value="F:DNA-binding transcription factor activity"/>
    <property type="evidence" value="ECO:0007669"/>
    <property type="project" value="InterPro"/>
</dbReference>
<evidence type="ECO:0000259" key="7">
    <source>
        <dbReference type="PROSITE" id="PS50217"/>
    </source>
</evidence>
<dbReference type="GO" id="GO:0000976">
    <property type="term" value="F:transcription cis-regulatory region binding"/>
    <property type="evidence" value="ECO:0007669"/>
    <property type="project" value="TreeGrafter"/>
</dbReference>
<dbReference type="InterPro" id="IPR046347">
    <property type="entry name" value="bZIP_sf"/>
</dbReference>
<feature type="region of interest" description="Disordered" evidence="6">
    <location>
        <begin position="25"/>
        <end position="48"/>
    </location>
</feature>
<dbReference type="Pfam" id="PF00170">
    <property type="entry name" value="bZIP_1"/>
    <property type="match status" value="1"/>
</dbReference>
<dbReference type="InterPro" id="IPR004827">
    <property type="entry name" value="bZIP"/>
</dbReference>
<dbReference type="PROSITE" id="PS50217">
    <property type="entry name" value="BZIP"/>
    <property type="match status" value="1"/>
</dbReference>
<dbReference type="GO" id="GO:0045893">
    <property type="term" value="P:positive regulation of DNA-templated transcription"/>
    <property type="evidence" value="ECO:0007669"/>
    <property type="project" value="TreeGrafter"/>
</dbReference>
<feature type="domain" description="BZIP" evidence="7">
    <location>
        <begin position="21"/>
        <end position="59"/>
    </location>
</feature>
<keyword evidence="2" id="KW-0805">Transcription regulation</keyword>
<reference evidence="8" key="2">
    <citation type="journal article" date="2023" name="Plants (Basel)">
        <title>Annotation of the Turnera subulata (Passifloraceae) Draft Genome Reveals the S-Locus Evolved after the Divergence of Turneroideae from Passifloroideae in a Stepwise Manner.</title>
        <authorList>
            <person name="Henning P.M."/>
            <person name="Roalson E.H."/>
            <person name="Mir W."/>
            <person name="McCubbin A.G."/>
            <person name="Shore J.S."/>
        </authorList>
    </citation>
    <scope>NUCLEOTIDE SEQUENCE</scope>
    <source>
        <strain evidence="8">F60SS</strain>
    </source>
</reference>
<evidence type="ECO:0000256" key="6">
    <source>
        <dbReference type="SAM" id="MobiDB-lite"/>
    </source>
</evidence>
<evidence type="ECO:0000256" key="5">
    <source>
        <dbReference type="ARBA" id="ARBA00023242"/>
    </source>
</evidence>
<evidence type="ECO:0000256" key="4">
    <source>
        <dbReference type="ARBA" id="ARBA00023163"/>
    </source>
</evidence>
<proteinExistence type="predicted"/>
<comment type="subcellular location">
    <subcellularLocation>
        <location evidence="1">Nucleus</location>
    </subcellularLocation>
</comment>
<dbReference type="AlphaFoldDB" id="A0A9Q0FLR0"/>
<name>A0A9Q0FLR0_9ROSI</name>
<dbReference type="Proteomes" id="UP001141552">
    <property type="component" value="Unassembled WGS sequence"/>
</dbReference>